<feature type="domain" description="SHSP" evidence="5">
    <location>
        <begin position="42"/>
        <end position="187"/>
    </location>
</feature>
<dbReference type="AlphaFoldDB" id="J4H2P2"/>
<reference evidence="6 7" key="1">
    <citation type="journal article" date="2012" name="Appl. Environ. Microbiol.">
        <title>Short-read sequencing for genomic analysis of the brown rot fungus Fibroporia radiculosa.</title>
        <authorList>
            <person name="Tang J.D."/>
            <person name="Perkins A.D."/>
            <person name="Sonstegard T.S."/>
            <person name="Schroeder S.G."/>
            <person name="Burgess S.C."/>
            <person name="Diehl S.V."/>
        </authorList>
    </citation>
    <scope>NUCLEOTIDE SEQUENCE [LARGE SCALE GENOMIC DNA]</scope>
    <source>
        <strain evidence="6 7">TFFH 294</strain>
    </source>
</reference>
<evidence type="ECO:0000256" key="4">
    <source>
        <dbReference type="SAM" id="MobiDB-lite"/>
    </source>
</evidence>
<dbReference type="EMBL" id="HE797054">
    <property type="protein sequence ID" value="CCM01869.1"/>
    <property type="molecule type" value="Genomic_DNA"/>
</dbReference>
<protein>
    <recommendedName>
        <fullName evidence="5">SHSP domain-containing protein</fullName>
    </recommendedName>
</protein>
<feature type="compositionally biased region" description="Polar residues" evidence="4">
    <location>
        <begin position="93"/>
        <end position="110"/>
    </location>
</feature>
<sequence length="187" mass="20466">MSFARHFFREMRPLFRMLEEPLGRPPSYGGLHRSFLEDPFFRSPALLQPAIDVSEEGDKYVIEAEIPGVKKENIQVRVGDSGRSVTIEGKAVSRQTEPQPTDAQANSSSYEAAEPVSGEGATAVAARPEQTQLSTERLFTGTSSFSRTVYLPRPIDTSNVSAKLNDGVLVITVSRAEDPATVQVPIE</sequence>
<dbReference type="InParanoid" id="J4H2P2"/>
<dbReference type="OrthoDB" id="1431247at2759"/>
<evidence type="ECO:0000256" key="1">
    <source>
        <dbReference type="ARBA" id="ARBA00023016"/>
    </source>
</evidence>
<keyword evidence="7" id="KW-1185">Reference proteome</keyword>
<dbReference type="InterPro" id="IPR031107">
    <property type="entry name" value="Small_HSP"/>
</dbReference>
<dbReference type="Gene3D" id="2.60.40.790">
    <property type="match status" value="1"/>
</dbReference>
<dbReference type="CDD" id="cd06464">
    <property type="entry name" value="ACD_sHsps-like"/>
    <property type="match status" value="1"/>
</dbReference>
<dbReference type="STRING" id="599839.J4H2P2"/>
<dbReference type="PROSITE" id="PS01031">
    <property type="entry name" value="SHSP"/>
    <property type="match status" value="1"/>
</dbReference>
<keyword evidence="1" id="KW-0346">Stress response</keyword>
<gene>
    <name evidence="6" type="ORF">FIBRA_03940</name>
</gene>
<dbReference type="HOGENOM" id="CLU_046737_1_3_1"/>
<dbReference type="InterPro" id="IPR008978">
    <property type="entry name" value="HSP20-like_chaperone"/>
</dbReference>
<dbReference type="SUPFAM" id="SSF49764">
    <property type="entry name" value="HSP20-like chaperones"/>
    <property type="match status" value="1"/>
</dbReference>
<evidence type="ECO:0000259" key="5">
    <source>
        <dbReference type="PROSITE" id="PS01031"/>
    </source>
</evidence>
<dbReference type="InterPro" id="IPR002068">
    <property type="entry name" value="A-crystallin/Hsp20_dom"/>
</dbReference>
<proteinExistence type="inferred from homology"/>
<evidence type="ECO:0000256" key="2">
    <source>
        <dbReference type="PROSITE-ProRule" id="PRU00285"/>
    </source>
</evidence>
<accession>J4H2P2</accession>
<dbReference type="Proteomes" id="UP000006352">
    <property type="component" value="Unassembled WGS sequence"/>
</dbReference>
<comment type="similarity">
    <text evidence="2 3">Belongs to the small heat shock protein (HSP20) family.</text>
</comment>
<dbReference type="PANTHER" id="PTHR11527">
    <property type="entry name" value="HEAT-SHOCK PROTEIN 20 FAMILY MEMBER"/>
    <property type="match status" value="1"/>
</dbReference>
<evidence type="ECO:0000313" key="7">
    <source>
        <dbReference type="Proteomes" id="UP000006352"/>
    </source>
</evidence>
<dbReference type="RefSeq" id="XP_012181152.1">
    <property type="nucleotide sequence ID" value="XM_012325762.1"/>
</dbReference>
<dbReference type="GeneID" id="24096780"/>
<feature type="region of interest" description="Disordered" evidence="4">
    <location>
        <begin position="88"/>
        <end position="131"/>
    </location>
</feature>
<evidence type="ECO:0000313" key="6">
    <source>
        <dbReference type="EMBL" id="CCM01869.1"/>
    </source>
</evidence>
<dbReference type="Pfam" id="PF00011">
    <property type="entry name" value="HSP20"/>
    <property type="match status" value="1"/>
</dbReference>
<evidence type="ECO:0000256" key="3">
    <source>
        <dbReference type="RuleBase" id="RU003616"/>
    </source>
</evidence>
<organism evidence="6 7">
    <name type="scientific">Fibroporia radiculosa</name>
    <dbReference type="NCBI Taxonomy" id="599839"/>
    <lineage>
        <taxon>Eukaryota</taxon>
        <taxon>Fungi</taxon>
        <taxon>Dikarya</taxon>
        <taxon>Basidiomycota</taxon>
        <taxon>Agaricomycotina</taxon>
        <taxon>Agaricomycetes</taxon>
        <taxon>Polyporales</taxon>
        <taxon>Fibroporiaceae</taxon>
        <taxon>Fibroporia</taxon>
    </lineage>
</organism>
<name>J4H2P2_9APHY</name>